<dbReference type="InterPro" id="IPR039564">
    <property type="entry name" value="Peptidase_C39-like"/>
</dbReference>
<comment type="caution">
    <text evidence="2">The sequence shown here is derived from an EMBL/GenBank/DDBJ whole genome shotgun (WGS) entry which is preliminary data.</text>
</comment>
<feature type="domain" description="Peptidase C39-like" evidence="1">
    <location>
        <begin position="103"/>
        <end position="233"/>
    </location>
</feature>
<sequence>MLAVLCIGAAELTASYFLAPELFARVTAPLRSGARAAADWFDRTAEQWSALTAKAEELSSADEQTAGEPMLSDRDMLIDPSLTELRSVNGEEILTGGTIPLVYFNQSDPEWADKPYGSDNIGRYGCGPTAMAMVVSSLCDEPVTPSEMAALAAKQGYCAKGHGSYLSIVNGIARAYGLESKAIGALTVDAVYDTLLAGNMLVALVGPGHFTGGGHFIVLRGVTLTGKLLVADPVSDERSLMEWDPQLILDELSASRNNGAPLWVISPPTEK</sequence>
<dbReference type="Pfam" id="PF13529">
    <property type="entry name" value="Peptidase_C39_2"/>
    <property type="match status" value="1"/>
</dbReference>
<dbReference type="EMBL" id="JACOPN010000008">
    <property type="protein sequence ID" value="MBC5717990.1"/>
    <property type="molecule type" value="Genomic_DNA"/>
</dbReference>
<protein>
    <submittedName>
        <fullName evidence="2">C39 family peptidase</fullName>
    </submittedName>
</protein>
<reference evidence="2" key="1">
    <citation type="submission" date="2020-08" db="EMBL/GenBank/DDBJ databases">
        <title>Genome public.</title>
        <authorList>
            <person name="Liu C."/>
            <person name="Sun Q."/>
        </authorList>
    </citation>
    <scope>NUCLEOTIDE SEQUENCE</scope>
    <source>
        <strain evidence="2">BX5</strain>
    </source>
</reference>
<organism evidence="2 3">
    <name type="scientific">Flintibacter faecis</name>
    <dbReference type="NCBI Taxonomy" id="2763047"/>
    <lineage>
        <taxon>Bacteria</taxon>
        <taxon>Bacillati</taxon>
        <taxon>Bacillota</taxon>
        <taxon>Clostridia</taxon>
        <taxon>Eubacteriales</taxon>
        <taxon>Flintibacter</taxon>
    </lineage>
</organism>
<evidence type="ECO:0000313" key="2">
    <source>
        <dbReference type="EMBL" id="MBC5717990.1"/>
    </source>
</evidence>
<evidence type="ECO:0000259" key="1">
    <source>
        <dbReference type="Pfam" id="PF13529"/>
    </source>
</evidence>
<dbReference type="Gene3D" id="3.90.70.10">
    <property type="entry name" value="Cysteine proteinases"/>
    <property type="match status" value="1"/>
</dbReference>
<dbReference type="AlphaFoldDB" id="A0A8J6MBK2"/>
<evidence type="ECO:0000313" key="3">
    <source>
        <dbReference type="Proteomes" id="UP000602260"/>
    </source>
</evidence>
<gene>
    <name evidence="2" type="ORF">H8S55_11795</name>
</gene>
<name>A0A8J6MBK2_9FIRM</name>
<proteinExistence type="predicted"/>
<accession>A0A8J6MBK2</accession>
<dbReference type="Proteomes" id="UP000602260">
    <property type="component" value="Unassembled WGS sequence"/>
</dbReference>
<keyword evidence="3" id="KW-1185">Reference proteome</keyword>